<sequence length="194" mass="22575">MSKGETAVKMAALLMTPDVSDESIFCDCDWIEKVRRTFGCWHFVCASLYLAGSNKFSIARCDGVKKRTDKKRSYDEDDASRKLEDRRHESVPVASIFCRFGQCHKLADLDADSSVKKMLAVRFKRMDVRLRRREYDRRRNLCEVVSTYSLGWLCYGVIHFRLGRRKSKIKRKSAREKASRKEKLTLCDMVAKVL</sequence>
<comment type="caution">
    <text evidence="2">The sequence shown here is derived from an EMBL/GenBank/DDBJ whole genome shotgun (WGS) entry which is preliminary data.</text>
</comment>
<dbReference type="EMBL" id="MNPL01028240">
    <property type="protein sequence ID" value="OQR67599.1"/>
    <property type="molecule type" value="Genomic_DNA"/>
</dbReference>
<keyword evidence="3" id="KW-1185">Reference proteome</keyword>
<proteinExistence type="predicted"/>
<reference evidence="2 3" key="1">
    <citation type="journal article" date="2017" name="Gigascience">
        <title>Draft genome of the honey bee ectoparasitic mite, Tropilaelaps mercedesae, is shaped by the parasitic life history.</title>
        <authorList>
            <person name="Dong X."/>
            <person name="Armstrong S.D."/>
            <person name="Xia D."/>
            <person name="Makepeace B.L."/>
            <person name="Darby A.C."/>
            <person name="Kadowaki T."/>
        </authorList>
    </citation>
    <scope>NUCLEOTIDE SEQUENCE [LARGE SCALE GENOMIC DNA]</scope>
    <source>
        <strain evidence="2">Wuxi-XJTLU</strain>
    </source>
</reference>
<keyword evidence="1" id="KW-1133">Transmembrane helix</keyword>
<evidence type="ECO:0000256" key="1">
    <source>
        <dbReference type="SAM" id="Phobius"/>
    </source>
</evidence>
<keyword evidence="1" id="KW-0472">Membrane</keyword>
<dbReference type="InParanoid" id="A0A1V9X1Z1"/>
<gene>
    <name evidence="2" type="ORF">BIW11_13424</name>
</gene>
<evidence type="ECO:0000313" key="3">
    <source>
        <dbReference type="Proteomes" id="UP000192247"/>
    </source>
</evidence>
<dbReference type="AlphaFoldDB" id="A0A1V9X1Z1"/>
<keyword evidence="1" id="KW-0812">Transmembrane</keyword>
<dbReference type="Proteomes" id="UP000192247">
    <property type="component" value="Unassembled WGS sequence"/>
</dbReference>
<protein>
    <submittedName>
        <fullName evidence="2">Uncharacterized protein</fullName>
    </submittedName>
</protein>
<evidence type="ECO:0000313" key="2">
    <source>
        <dbReference type="EMBL" id="OQR67599.1"/>
    </source>
</evidence>
<accession>A0A1V9X1Z1</accession>
<name>A0A1V9X1Z1_9ACAR</name>
<organism evidence="2 3">
    <name type="scientific">Tropilaelaps mercedesae</name>
    <dbReference type="NCBI Taxonomy" id="418985"/>
    <lineage>
        <taxon>Eukaryota</taxon>
        <taxon>Metazoa</taxon>
        <taxon>Ecdysozoa</taxon>
        <taxon>Arthropoda</taxon>
        <taxon>Chelicerata</taxon>
        <taxon>Arachnida</taxon>
        <taxon>Acari</taxon>
        <taxon>Parasitiformes</taxon>
        <taxon>Mesostigmata</taxon>
        <taxon>Gamasina</taxon>
        <taxon>Dermanyssoidea</taxon>
        <taxon>Laelapidae</taxon>
        <taxon>Tropilaelaps</taxon>
    </lineage>
</organism>
<feature type="transmembrane region" description="Helical" evidence="1">
    <location>
        <begin position="145"/>
        <end position="162"/>
    </location>
</feature>